<dbReference type="Proteomes" id="UP001174936">
    <property type="component" value="Unassembled WGS sequence"/>
</dbReference>
<accession>A0AA39YPK7</accession>
<organism evidence="1 2">
    <name type="scientific">Cercophora newfieldiana</name>
    <dbReference type="NCBI Taxonomy" id="92897"/>
    <lineage>
        <taxon>Eukaryota</taxon>
        <taxon>Fungi</taxon>
        <taxon>Dikarya</taxon>
        <taxon>Ascomycota</taxon>
        <taxon>Pezizomycotina</taxon>
        <taxon>Sordariomycetes</taxon>
        <taxon>Sordariomycetidae</taxon>
        <taxon>Sordariales</taxon>
        <taxon>Lasiosphaeriaceae</taxon>
        <taxon>Cercophora</taxon>
    </lineage>
</organism>
<evidence type="ECO:0000313" key="2">
    <source>
        <dbReference type="Proteomes" id="UP001174936"/>
    </source>
</evidence>
<protein>
    <submittedName>
        <fullName evidence="1">Uncharacterized protein</fullName>
    </submittedName>
</protein>
<proteinExistence type="predicted"/>
<evidence type="ECO:0000313" key="1">
    <source>
        <dbReference type="EMBL" id="KAK0656319.1"/>
    </source>
</evidence>
<reference evidence="1" key="1">
    <citation type="submission" date="2023-06" db="EMBL/GenBank/DDBJ databases">
        <title>Genome-scale phylogeny and comparative genomics of the fungal order Sordariales.</title>
        <authorList>
            <consortium name="Lawrence Berkeley National Laboratory"/>
            <person name="Hensen N."/>
            <person name="Bonometti L."/>
            <person name="Westerberg I."/>
            <person name="Brannstrom I.O."/>
            <person name="Guillou S."/>
            <person name="Cros-Aarteil S."/>
            <person name="Calhoun S."/>
            <person name="Haridas S."/>
            <person name="Kuo A."/>
            <person name="Mondo S."/>
            <person name="Pangilinan J."/>
            <person name="Riley R."/>
            <person name="Labutti K."/>
            <person name="Andreopoulos B."/>
            <person name="Lipzen A."/>
            <person name="Chen C."/>
            <person name="Yanf M."/>
            <person name="Daum C."/>
            <person name="Ng V."/>
            <person name="Clum A."/>
            <person name="Steindorff A."/>
            <person name="Ohm R."/>
            <person name="Martin F."/>
            <person name="Silar P."/>
            <person name="Natvig D."/>
            <person name="Lalanne C."/>
            <person name="Gautier V."/>
            <person name="Ament-Velasquez S.L."/>
            <person name="Kruys A."/>
            <person name="Hutchinson M.I."/>
            <person name="Powell A.J."/>
            <person name="Barry K."/>
            <person name="Miller A.N."/>
            <person name="Grigoriev I.V."/>
            <person name="Debuchy R."/>
            <person name="Gladieux P."/>
            <person name="Thoren M.H."/>
            <person name="Johannesson H."/>
        </authorList>
    </citation>
    <scope>NUCLEOTIDE SEQUENCE</scope>
    <source>
        <strain evidence="1">SMH2532-1</strain>
    </source>
</reference>
<dbReference type="EMBL" id="JAULSV010000001">
    <property type="protein sequence ID" value="KAK0656319.1"/>
    <property type="molecule type" value="Genomic_DNA"/>
</dbReference>
<name>A0AA39YPK7_9PEZI</name>
<keyword evidence="2" id="KW-1185">Reference proteome</keyword>
<comment type="caution">
    <text evidence="1">The sequence shown here is derived from an EMBL/GenBank/DDBJ whole genome shotgun (WGS) entry which is preliminary data.</text>
</comment>
<sequence length="335" mass="38081">MDPLFRLKLDYITRIPMLTVEEFHTLSTTELEARPAALAIPVFGPQREITMCQGVRAFPDSSLIVQQFSPVEGDVVHKIWTNQQGEVKELPLLPFALSDPHSTSLQYRTLLTESWTEWARAGLEQYRLMAELYQSETGKKLLENFGPFALAYTLKMGSAWISSVDTLGMDPVMEEGYPLYGKVALPSIVKAQFDAMSSLVMTALQRGMEENLDVLEGISDWQVFFVAVAVMGHIVSQMRADRARHARQRGIEAMFTEPDSVEMTEKGMTEILRRFHRFQESFDVARLLESSHPGVGKLYVAVQEMDDAEEFSTGWWLRQATETDWQPRPTYQATL</sequence>
<dbReference type="AlphaFoldDB" id="A0AA39YPK7"/>
<gene>
    <name evidence="1" type="ORF">B0T16DRAFT_385046</name>
</gene>